<feature type="compositionally biased region" description="Low complexity" evidence="2">
    <location>
        <begin position="1122"/>
        <end position="1138"/>
    </location>
</feature>
<evidence type="ECO:0000313" key="6">
    <source>
        <dbReference type="EMBL" id="KAF2905454.1"/>
    </source>
</evidence>
<gene>
    <name evidence="6" type="ORF">ILUMI_00727</name>
</gene>
<dbReference type="PANTHER" id="PTHR13298">
    <property type="entry name" value="CYTOSOLIC REGULATOR PIANISSIMO"/>
    <property type="match status" value="1"/>
</dbReference>
<dbReference type="SMART" id="SM01310">
    <property type="entry name" value="RICTOR_V"/>
    <property type="match status" value="1"/>
</dbReference>
<dbReference type="Pfam" id="PF14663">
    <property type="entry name" value="RasGEF_N_2"/>
    <property type="match status" value="1"/>
</dbReference>
<keyword evidence="7" id="KW-1185">Reference proteome</keyword>
<dbReference type="InterPro" id="IPR028268">
    <property type="entry name" value="Pianissimo_fam"/>
</dbReference>
<dbReference type="SMART" id="SM01308">
    <property type="entry name" value="RICTOR_N"/>
    <property type="match status" value="1"/>
</dbReference>
<reference evidence="6" key="1">
    <citation type="submission" date="2019-08" db="EMBL/GenBank/DDBJ databases">
        <title>The genome of the North American firefly Photinus pyralis.</title>
        <authorList>
            <consortium name="Photinus pyralis genome working group"/>
            <person name="Fallon T.R."/>
            <person name="Sander Lower S.E."/>
            <person name="Weng J.-K."/>
        </authorList>
    </citation>
    <scope>NUCLEOTIDE SEQUENCE</scope>
    <source>
        <strain evidence="6">TRF0915ILg1</strain>
        <tissue evidence="6">Whole body</tissue>
    </source>
</reference>
<dbReference type="GO" id="GO:0051897">
    <property type="term" value="P:positive regulation of phosphatidylinositol 3-kinase/protein kinase B signal transduction"/>
    <property type="evidence" value="ECO:0007669"/>
    <property type="project" value="TreeGrafter"/>
</dbReference>
<dbReference type="GO" id="GO:0038203">
    <property type="term" value="P:TORC2 signaling"/>
    <property type="evidence" value="ECO:0007669"/>
    <property type="project" value="TreeGrafter"/>
</dbReference>
<evidence type="ECO:0000259" key="3">
    <source>
        <dbReference type="SMART" id="SM01307"/>
    </source>
</evidence>
<proteinExistence type="inferred from homology"/>
<name>A0A8K0DGP3_IGNLU</name>
<organism evidence="6 7">
    <name type="scientific">Ignelater luminosus</name>
    <name type="common">Cucubano</name>
    <name type="synonym">Pyrophorus luminosus</name>
    <dbReference type="NCBI Taxonomy" id="2038154"/>
    <lineage>
        <taxon>Eukaryota</taxon>
        <taxon>Metazoa</taxon>
        <taxon>Ecdysozoa</taxon>
        <taxon>Arthropoda</taxon>
        <taxon>Hexapoda</taxon>
        <taxon>Insecta</taxon>
        <taxon>Pterygota</taxon>
        <taxon>Neoptera</taxon>
        <taxon>Endopterygota</taxon>
        <taxon>Coleoptera</taxon>
        <taxon>Polyphaga</taxon>
        <taxon>Elateriformia</taxon>
        <taxon>Elateroidea</taxon>
        <taxon>Elateridae</taxon>
        <taxon>Agrypninae</taxon>
        <taxon>Pyrophorini</taxon>
        <taxon>Ignelater</taxon>
    </lineage>
</organism>
<dbReference type="InterPro" id="IPR029453">
    <property type="entry name" value="Rictor_IV"/>
</dbReference>
<feature type="domain" description="Rapamycin-insensitive companion of mTOR middle" evidence="3">
    <location>
        <begin position="520"/>
        <end position="743"/>
    </location>
</feature>
<feature type="compositionally biased region" description="Polar residues" evidence="2">
    <location>
        <begin position="1096"/>
        <end position="1108"/>
    </location>
</feature>
<dbReference type="SMART" id="SM01307">
    <property type="entry name" value="RICTOR_M"/>
    <property type="match status" value="1"/>
</dbReference>
<evidence type="ECO:0008006" key="8">
    <source>
        <dbReference type="Google" id="ProtNLM"/>
    </source>
</evidence>
<dbReference type="InterPro" id="IPR016024">
    <property type="entry name" value="ARM-type_fold"/>
</dbReference>
<comment type="similarity">
    <text evidence="1">Belongs to the RICTOR family.</text>
</comment>
<protein>
    <recommendedName>
        <fullName evidence="8">Rapamycin-insensitive companion of mTOR</fullName>
    </recommendedName>
</protein>
<dbReference type="GO" id="GO:0031932">
    <property type="term" value="C:TORC2 complex"/>
    <property type="evidence" value="ECO:0007669"/>
    <property type="project" value="InterPro"/>
</dbReference>
<evidence type="ECO:0000256" key="1">
    <source>
        <dbReference type="ARBA" id="ARBA00008878"/>
    </source>
</evidence>
<dbReference type="GO" id="GO:0043539">
    <property type="term" value="F:protein serine/threonine kinase activator activity"/>
    <property type="evidence" value="ECO:0007669"/>
    <property type="project" value="TreeGrafter"/>
</dbReference>
<sequence>MAVASWMLRNRNIRSSRYNRSRSENDEDFVKLDLKRDSKENAKDFLSEICKPSGVTEGKRVNYLNAFLKLFLHVESNISQLGYTTEEVLYCLRISLVNDSTLVRCASLRAIRHVLKSADDADCFNKLNFPYLVSRSFDLALKNDMERIQALSLIRKVLLLSASIFDVSMARSLVALANCGIEEKDRLLRACLACLSELGVLNAELFILSGGVAAITRNLLECQTPRIAESLCGVLLLLLDRPITRNHAAVDLHCIAAPYCDFHYRHGWMDKNRDERELRFNCSRLALLSILRSWPGILHFCSPNNSLGLKAIVDILYLNQLEVRKAVLDLLYELLGLQQPEWTDEISVALSAIDPAEPQAAWRLSEGFVAAEGRSVLPHLARTTPSITDIHIALLLYCFLETGLLGALGEVIATSDTFISVRATVLLGELLRLIQILLPPECCNVTPALPNLLEYAINKPQALAAVTALQQLHKLLKRRPASSSLYLDYILQSGSFMKRSRTVEHKKYKLGHSKSKLQQLVLKEGEDIIRNTGVLLSKDAFTWNWDIIKIILKGESDLKLDLSESTHLTFLKRLVEFYMPSKNRYSHMDLTSIKNTQGYTTVGIELIYCLIRIEDPDSTKLLFELFSDISANIAAITSGKSAHDCLFSPQHMANTQCQSYFLFIGRLGSTKVGIDILSSIKIFTQLQHLATTTKHDCYVKLIISSLDYKEAGPARDLLASVLKCSNENSRLYATQFLQVLLRAGLPQFFNWGIKLLTIQLEDKSRTVHLIALSALHEACEVPNCLEQLVKLHPDLLHLGEKGVLLLIRFLSIPSGFNMLKKNDFIINEIKRWDDFFNFRYVRIVEGEASDTLTLHQRGDDGRYDKRLSSLKVTSRKDLFLPPHIYGQLSKHVEGFQVLLEHGSVDRYVQCIENGLCETEEDILNLKVALWALGHLGGSVKGSELLSSRGSLACMIRLAQHCVVYSVRATAFLTLALVATTHTGADGLFKLGWVCTRHDRHNRWPIIEEENWQDELTEEQLYAAPLGSDSEHTSSDHAFIGDFFVNIPDADSSTTDEDFPYVIDNESKTFDVLKRPHEKVEFRLGSDAPHRYRDNSITESTTSGVSSCESVLGKTGQNERVHTLSPIPSSSSLSTLKTSGVRMRRHSESARRVSLQSMTPSDRSTISPAGSISGKLSHQDMVGYAILRSIRSSRITRPLYTEDEFADIFAPESLMTCVSQKSYMLSGMDNQNPSSYGDFRSKSFRKNYLDNMSLTSLSSIQKFSVKDDSFKNKGQCYMGICLPRVLADLFPDEQLVSRRLSFAEKNFIAEGSVSPSKTETSQSESEKEMRFRRSRSLRHDTSVCLNCSRIKVLQNEPHCSTSTDSPYENSSVRRFQNENTELKLEILKQVERLANPVWIKPARQALLHHKQQNPHLFQDICLYSEVCKMVAESTYRLGPRRLLQELFLDVNYEVFYSEPKLILTRNREAPPVNTVKTQKFTPSSNNDKIIYLNFVTEQRKAELSNANKNMVIASQTNRRVVCGFNVNKVGGSDGDSLSPIRVEPRSPPLSSVKEENLTSIENLLGAESSLCKRNTVGSEADIAKSIAPSIKTLDSLNLTYSQNKFPIRSRSKSDPKSVIK</sequence>
<dbReference type="InterPro" id="IPR028267">
    <property type="entry name" value="Pianissimo_N"/>
</dbReference>
<dbReference type="SMART" id="SM01303">
    <property type="entry name" value="RasGEF_N_2"/>
    <property type="match status" value="1"/>
</dbReference>
<dbReference type="InterPro" id="IPR029451">
    <property type="entry name" value="RICTOR_M"/>
</dbReference>
<dbReference type="SUPFAM" id="SSF48371">
    <property type="entry name" value="ARM repeat"/>
    <property type="match status" value="1"/>
</dbReference>
<dbReference type="InterPro" id="IPR029452">
    <property type="entry name" value="RICTOR_V"/>
</dbReference>
<evidence type="ECO:0000259" key="4">
    <source>
        <dbReference type="SMART" id="SM01308"/>
    </source>
</evidence>
<comment type="caution">
    <text evidence="6">The sequence shown here is derived from an EMBL/GenBank/DDBJ whole genome shotgun (WGS) entry which is preliminary data.</text>
</comment>
<dbReference type="OrthoDB" id="271111at2759"/>
<dbReference type="Pfam" id="PF14666">
    <property type="entry name" value="RICTOR_M"/>
    <property type="match status" value="1"/>
</dbReference>
<feature type="region of interest" description="Disordered" evidence="2">
    <location>
        <begin position="1312"/>
        <end position="1331"/>
    </location>
</feature>
<dbReference type="PANTHER" id="PTHR13298:SF11">
    <property type="entry name" value="RAPAMYCIN-INSENSITIVE COMPANION OF MTOR"/>
    <property type="match status" value="1"/>
</dbReference>
<evidence type="ECO:0000313" key="7">
    <source>
        <dbReference type="Proteomes" id="UP000801492"/>
    </source>
</evidence>
<dbReference type="Pfam" id="PF14664">
    <property type="entry name" value="RICTOR_N"/>
    <property type="match status" value="1"/>
</dbReference>
<feature type="compositionally biased region" description="Polar residues" evidence="2">
    <location>
        <begin position="1153"/>
        <end position="1171"/>
    </location>
</feature>
<evidence type="ECO:0000259" key="5">
    <source>
        <dbReference type="SMART" id="SM01310"/>
    </source>
</evidence>
<feature type="domain" description="Rapamycin-insensitive companion of mTOR" evidence="5">
    <location>
        <begin position="922"/>
        <end position="994"/>
    </location>
</feature>
<feature type="region of interest" description="Disordered" evidence="2">
    <location>
        <begin position="1092"/>
        <end position="1171"/>
    </location>
</feature>
<feature type="domain" description="Rapamycin-insensitive companion of mTOR N-terminal" evidence="4">
    <location>
        <begin position="61"/>
        <end position="439"/>
    </location>
</feature>
<dbReference type="Pfam" id="PF14668">
    <property type="entry name" value="RICTOR_V"/>
    <property type="match status" value="1"/>
</dbReference>
<accession>A0A8K0DGP3</accession>
<evidence type="ECO:0000256" key="2">
    <source>
        <dbReference type="SAM" id="MobiDB-lite"/>
    </source>
</evidence>
<dbReference type="EMBL" id="VTPC01000532">
    <property type="protein sequence ID" value="KAF2905454.1"/>
    <property type="molecule type" value="Genomic_DNA"/>
</dbReference>
<dbReference type="Proteomes" id="UP000801492">
    <property type="component" value="Unassembled WGS sequence"/>
</dbReference>